<dbReference type="InterPro" id="IPR020084">
    <property type="entry name" value="NUDIX_hydrolase_CS"/>
</dbReference>
<keyword evidence="9" id="KW-1185">Reference proteome</keyword>
<comment type="cofactor">
    <cofactor evidence="1">
        <name>Mg(2+)</name>
        <dbReference type="ChEBI" id="CHEBI:18420"/>
    </cofactor>
</comment>
<keyword evidence="4 6" id="KW-0378">Hydrolase</keyword>
<evidence type="ECO:0000256" key="5">
    <source>
        <dbReference type="ARBA" id="ARBA00022842"/>
    </source>
</evidence>
<dbReference type="CDD" id="cd04665">
    <property type="entry name" value="NUDIX_RppH"/>
    <property type="match status" value="1"/>
</dbReference>
<dbReference type="InterPro" id="IPR020476">
    <property type="entry name" value="Nudix_hydrolase"/>
</dbReference>
<evidence type="ECO:0000259" key="7">
    <source>
        <dbReference type="PROSITE" id="PS51462"/>
    </source>
</evidence>
<dbReference type="NCBIfam" id="TIGR02705">
    <property type="entry name" value="nudix_YtkD"/>
    <property type="match status" value="1"/>
</dbReference>
<dbReference type="InterPro" id="IPR000086">
    <property type="entry name" value="NUDIX_hydrolase_dom"/>
</dbReference>
<name>A0ABT5VMH4_9BACI</name>
<dbReference type="PANTHER" id="PTHR43758">
    <property type="entry name" value="7,8-DIHYDRO-8-OXOGUANINE TRIPHOSPHATASE"/>
    <property type="match status" value="1"/>
</dbReference>
<evidence type="ECO:0000256" key="3">
    <source>
        <dbReference type="ARBA" id="ARBA00022723"/>
    </source>
</evidence>
<dbReference type="EMBL" id="JAOTPO010000019">
    <property type="protein sequence ID" value="MDE5415693.1"/>
    <property type="molecule type" value="Genomic_DNA"/>
</dbReference>
<evidence type="ECO:0000313" key="8">
    <source>
        <dbReference type="EMBL" id="MDE5415693.1"/>
    </source>
</evidence>
<evidence type="ECO:0000256" key="1">
    <source>
        <dbReference type="ARBA" id="ARBA00001946"/>
    </source>
</evidence>
<dbReference type="SUPFAM" id="SSF55811">
    <property type="entry name" value="Nudix"/>
    <property type="match status" value="1"/>
</dbReference>
<dbReference type="InterPro" id="IPR014078">
    <property type="entry name" value="Nudix_YtkD"/>
</dbReference>
<evidence type="ECO:0000256" key="4">
    <source>
        <dbReference type="ARBA" id="ARBA00022801"/>
    </source>
</evidence>
<proteinExistence type="inferred from homology"/>
<evidence type="ECO:0000256" key="2">
    <source>
        <dbReference type="ARBA" id="ARBA00005582"/>
    </source>
</evidence>
<dbReference type="InterPro" id="IPR015797">
    <property type="entry name" value="NUDIX_hydrolase-like_dom_sf"/>
</dbReference>
<evidence type="ECO:0000256" key="6">
    <source>
        <dbReference type="RuleBase" id="RU003476"/>
    </source>
</evidence>
<comment type="similarity">
    <text evidence="2 6">Belongs to the Nudix hydrolase family.</text>
</comment>
<sequence>MSKFIRFYDEKGYLVELSLGTTTFSLQPKHVLVISFYKGSWLFIQHPKRGIEFPGGKVEKGETVEEAAKRELFEEAGATIKELYYVGQYKVNDPDGEFVKNIYFGLVDQLIKKENYLETNGPVLMKKFPLNVKGDGRFSFIMKDQVIELGMKEVNQKWHHLLTDSEGAE</sequence>
<feature type="domain" description="Nudix hydrolase" evidence="7">
    <location>
        <begin position="16"/>
        <end position="169"/>
    </location>
</feature>
<dbReference type="PROSITE" id="PS51462">
    <property type="entry name" value="NUDIX"/>
    <property type="match status" value="1"/>
</dbReference>
<dbReference type="PRINTS" id="PR00502">
    <property type="entry name" value="NUDIXFAMILY"/>
</dbReference>
<dbReference type="PROSITE" id="PS00893">
    <property type="entry name" value="NUDIX_BOX"/>
    <property type="match status" value="1"/>
</dbReference>
<protein>
    <submittedName>
        <fullName evidence="8">Nucleoside triphosphatase YtkD</fullName>
    </submittedName>
</protein>
<comment type="caution">
    <text evidence="8">The sequence shown here is derived from an EMBL/GenBank/DDBJ whole genome shotgun (WGS) entry which is preliminary data.</text>
</comment>
<dbReference type="Gene3D" id="3.90.79.10">
    <property type="entry name" value="Nucleoside Triphosphate Pyrophosphohydrolase"/>
    <property type="match status" value="1"/>
</dbReference>
<accession>A0ABT5VMH4</accession>
<dbReference type="Pfam" id="PF00293">
    <property type="entry name" value="NUDIX"/>
    <property type="match status" value="1"/>
</dbReference>
<dbReference type="PANTHER" id="PTHR43758:SF8">
    <property type="entry name" value="8-OXO-DGTP DIPHOSPHATASE YTKD-RELATED"/>
    <property type="match status" value="1"/>
</dbReference>
<dbReference type="RefSeq" id="WP_275120294.1">
    <property type="nucleotide sequence ID" value="NZ_JAOTPO010000019.1"/>
</dbReference>
<gene>
    <name evidence="8" type="primary">ytkD</name>
    <name evidence="8" type="ORF">N7Z68_20300</name>
</gene>
<reference evidence="8" key="1">
    <citation type="submission" date="2024-05" db="EMBL/GenBank/DDBJ databases">
        <title>Alkalihalobacillus sp. strain MEB203 novel alkaliphilic bacterium from Lonar Lake, India.</title>
        <authorList>
            <person name="Joshi A."/>
            <person name="Thite S."/>
            <person name="Mengade P."/>
        </authorList>
    </citation>
    <scope>NUCLEOTIDE SEQUENCE</scope>
    <source>
        <strain evidence="8">MEB 203</strain>
    </source>
</reference>
<keyword evidence="3" id="KW-0479">Metal-binding</keyword>
<organism evidence="8 9">
    <name type="scientific">Alkalihalobacterium chitinilyticum</name>
    <dbReference type="NCBI Taxonomy" id="2980103"/>
    <lineage>
        <taxon>Bacteria</taxon>
        <taxon>Bacillati</taxon>
        <taxon>Bacillota</taxon>
        <taxon>Bacilli</taxon>
        <taxon>Bacillales</taxon>
        <taxon>Bacillaceae</taxon>
        <taxon>Alkalihalobacterium</taxon>
    </lineage>
</organism>
<evidence type="ECO:0000313" key="9">
    <source>
        <dbReference type="Proteomes" id="UP001148125"/>
    </source>
</evidence>
<keyword evidence="5" id="KW-0460">Magnesium</keyword>
<dbReference type="Proteomes" id="UP001148125">
    <property type="component" value="Unassembled WGS sequence"/>
</dbReference>